<organism evidence="2 3">
    <name type="scientific">Olea europaea subsp. europaea</name>
    <dbReference type="NCBI Taxonomy" id="158383"/>
    <lineage>
        <taxon>Eukaryota</taxon>
        <taxon>Viridiplantae</taxon>
        <taxon>Streptophyta</taxon>
        <taxon>Embryophyta</taxon>
        <taxon>Tracheophyta</taxon>
        <taxon>Spermatophyta</taxon>
        <taxon>Magnoliopsida</taxon>
        <taxon>eudicotyledons</taxon>
        <taxon>Gunneridae</taxon>
        <taxon>Pentapetalae</taxon>
        <taxon>asterids</taxon>
        <taxon>lamiids</taxon>
        <taxon>Lamiales</taxon>
        <taxon>Oleaceae</taxon>
        <taxon>Oleeae</taxon>
        <taxon>Olea</taxon>
    </lineage>
</organism>
<keyword evidence="3" id="KW-1185">Reference proteome</keyword>
<gene>
    <name evidence="2" type="ORF">OLEA9_A049105</name>
</gene>
<evidence type="ECO:0000256" key="1">
    <source>
        <dbReference type="SAM" id="MobiDB-lite"/>
    </source>
</evidence>
<accession>A0A8S0PFN4</accession>
<dbReference type="AlphaFoldDB" id="A0A8S0PFN4"/>
<evidence type="ECO:0000313" key="2">
    <source>
        <dbReference type="EMBL" id="CAA2944049.1"/>
    </source>
</evidence>
<feature type="region of interest" description="Disordered" evidence="1">
    <location>
        <begin position="135"/>
        <end position="158"/>
    </location>
</feature>
<feature type="region of interest" description="Disordered" evidence="1">
    <location>
        <begin position="35"/>
        <end position="59"/>
    </location>
</feature>
<proteinExistence type="predicted"/>
<evidence type="ECO:0000313" key="3">
    <source>
        <dbReference type="Proteomes" id="UP000594638"/>
    </source>
</evidence>
<feature type="compositionally biased region" description="Polar residues" evidence="1">
    <location>
        <begin position="135"/>
        <end position="145"/>
    </location>
</feature>
<comment type="caution">
    <text evidence="2">The sequence shown here is derived from an EMBL/GenBank/DDBJ whole genome shotgun (WGS) entry which is preliminary data.</text>
</comment>
<name>A0A8S0PFN4_OLEEU</name>
<sequence>MVSNTKELNQVLIKKSTVPVDDAKEFWKSFVEDSTNSPSVTQALGDVDTDEGSSIGEPHRDVNDVKIAACSSKIQAIKQNQVEGTKQKQIQVDKHTQVARDSLVQGGTVGQIAGDNLIQADTSGQDTQQCVNSVHMQQAKQNEGQQGHHVDQNDISFT</sequence>
<protein>
    <submittedName>
        <fullName evidence="2">Uncharacterized protein</fullName>
    </submittedName>
</protein>
<dbReference type="EMBL" id="CACTIH010000055">
    <property type="protein sequence ID" value="CAA2944049.1"/>
    <property type="molecule type" value="Genomic_DNA"/>
</dbReference>
<dbReference type="Proteomes" id="UP000594638">
    <property type="component" value="Unassembled WGS sequence"/>
</dbReference>
<reference evidence="2 3" key="1">
    <citation type="submission" date="2019-12" db="EMBL/GenBank/DDBJ databases">
        <authorList>
            <person name="Alioto T."/>
            <person name="Alioto T."/>
            <person name="Gomez Garrido J."/>
        </authorList>
    </citation>
    <scope>NUCLEOTIDE SEQUENCE [LARGE SCALE GENOMIC DNA]</scope>
</reference>
<dbReference type="Gramene" id="OE9A049105T1">
    <property type="protein sequence ID" value="OE9A049105C1"/>
    <property type="gene ID" value="OE9A049105"/>
</dbReference>